<evidence type="ECO:0000256" key="5">
    <source>
        <dbReference type="ARBA" id="ARBA00022840"/>
    </source>
</evidence>
<keyword evidence="3" id="KW-0677">Repeat</keyword>
<dbReference type="AlphaFoldDB" id="W4G665"/>
<dbReference type="InterPro" id="IPR036640">
    <property type="entry name" value="ABC1_TM_sf"/>
</dbReference>
<dbReference type="InterPro" id="IPR050173">
    <property type="entry name" value="ABC_transporter_C-like"/>
</dbReference>
<evidence type="ECO:0000256" key="1">
    <source>
        <dbReference type="ARBA" id="ARBA00004127"/>
    </source>
</evidence>
<dbReference type="RefSeq" id="XP_009836197.1">
    <property type="nucleotide sequence ID" value="XM_009837895.1"/>
</dbReference>
<dbReference type="PANTHER" id="PTHR24223">
    <property type="entry name" value="ATP-BINDING CASSETTE SUB-FAMILY C"/>
    <property type="match status" value="1"/>
</dbReference>
<dbReference type="GeneID" id="20813053"/>
<evidence type="ECO:0000256" key="7">
    <source>
        <dbReference type="ARBA" id="ARBA00023136"/>
    </source>
</evidence>
<keyword evidence="6 8" id="KW-1133">Transmembrane helix</keyword>
<dbReference type="GO" id="GO:0005524">
    <property type="term" value="F:ATP binding"/>
    <property type="evidence" value="ECO:0007669"/>
    <property type="project" value="UniProtKB-KW"/>
</dbReference>
<sequence length="185" mass="21111">MDRSTFALLLVPPYRSTFEIFTSVLKAPVPTFFDVTSVDRMLLVRLGRKIDSTLLHYILYLVEFHFALFAVLFVCAQAKRSYNATTNELYRMDGVTRSPLKALVGETYQSRSTVHAFAISEVFPQKQHQAVDNHMLFHLHTAFAARWFHMVRDLLGIHEMVTYMGSSCWLHVTSSCTDPGDLTAT</sequence>
<comment type="subcellular location">
    <subcellularLocation>
        <location evidence="1">Endomembrane system</location>
        <topology evidence="1">Multi-pass membrane protein</topology>
    </subcellularLocation>
</comment>
<dbReference type="PANTHER" id="PTHR24223:SF443">
    <property type="entry name" value="MULTIDRUG-RESISTANCE LIKE PROTEIN 1, ISOFORM I"/>
    <property type="match status" value="1"/>
</dbReference>
<reference evidence="9" key="1">
    <citation type="submission" date="2013-12" db="EMBL/GenBank/DDBJ databases">
        <title>The Genome Sequence of Aphanomyces astaci APO3.</title>
        <authorList>
            <consortium name="The Broad Institute Genomics Platform"/>
            <person name="Russ C."/>
            <person name="Tyler B."/>
            <person name="van West P."/>
            <person name="Dieguez-Uribeondo J."/>
            <person name="Young S.K."/>
            <person name="Zeng Q."/>
            <person name="Gargeya S."/>
            <person name="Fitzgerald M."/>
            <person name="Abouelleil A."/>
            <person name="Alvarado L."/>
            <person name="Chapman S.B."/>
            <person name="Gainer-Dewar J."/>
            <person name="Goldberg J."/>
            <person name="Griggs A."/>
            <person name="Gujja S."/>
            <person name="Hansen M."/>
            <person name="Howarth C."/>
            <person name="Imamovic A."/>
            <person name="Ireland A."/>
            <person name="Larimer J."/>
            <person name="McCowan C."/>
            <person name="Murphy C."/>
            <person name="Pearson M."/>
            <person name="Poon T.W."/>
            <person name="Priest M."/>
            <person name="Roberts A."/>
            <person name="Saif S."/>
            <person name="Shea T."/>
            <person name="Sykes S."/>
            <person name="Wortman J."/>
            <person name="Nusbaum C."/>
            <person name="Birren B."/>
        </authorList>
    </citation>
    <scope>NUCLEOTIDE SEQUENCE [LARGE SCALE GENOMIC DNA]</scope>
    <source>
        <strain evidence="9">APO3</strain>
    </source>
</reference>
<dbReference type="VEuPathDB" id="FungiDB:H257_11057"/>
<proteinExistence type="predicted"/>
<keyword evidence="4" id="KW-0547">Nucleotide-binding</keyword>
<gene>
    <name evidence="9" type="ORF">H257_11057</name>
</gene>
<feature type="transmembrane region" description="Helical" evidence="8">
    <location>
        <begin position="54"/>
        <end position="76"/>
    </location>
</feature>
<dbReference type="GO" id="GO:0012505">
    <property type="term" value="C:endomembrane system"/>
    <property type="evidence" value="ECO:0007669"/>
    <property type="project" value="UniProtKB-SubCell"/>
</dbReference>
<evidence type="ECO:0000313" key="9">
    <source>
        <dbReference type="EMBL" id="ETV74539.1"/>
    </source>
</evidence>
<dbReference type="EMBL" id="KI913144">
    <property type="protein sequence ID" value="ETV74539.1"/>
    <property type="molecule type" value="Genomic_DNA"/>
</dbReference>
<keyword evidence="5" id="KW-0067">ATP-binding</keyword>
<dbReference type="STRING" id="112090.W4G665"/>
<evidence type="ECO:0000256" key="4">
    <source>
        <dbReference type="ARBA" id="ARBA00022741"/>
    </source>
</evidence>
<dbReference type="Gene3D" id="1.20.1560.10">
    <property type="entry name" value="ABC transporter type 1, transmembrane domain"/>
    <property type="match status" value="1"/>
</dbReference>
<keyword evidence="2 8" id="KW-0812">Transmembrane</keyword>
<keyword evidence="7 8" id="KW-0472">Membrane</keyword>
<evidence type="ECO:0000256" key="8">
    <source>
        <dbReference type="SAM" id="Phobius"/>
    </source>
</evidence>
<evidence type="ECO:0000256" key="2">
    <source>
        <dbReference type="ARBA" id="ARBA00022692"/>
    </source>
</evidence>
<organism evidence="9">
    <name type="scientific">Aphanomyces astaci</name>
    <name type="common">Crayfish plague agent</name>
    <dbReference type="NCBI Taxonomy" id="112090"/>
    <lineage>
        <taxon>Eukaryota</taxon>
        <taxon>Sar</taxon>
        <taxon>Stramenopiles</taxon>
        <taxon>Oomycota</taxon>
        <taxon>Saprolegniomycetes</taxon>
        <taxon>Saprolegniales</taxon>
        <taxon>Verrucalvaceae</taxon>
        <taxon>Aphanomyces</taxon>
    </lineage>
</organism>
<dbReference type="SUPFAM" id="SSF90123">
    <property type="entry name" value="ABC transporter transmembrane region"/>
    <property type="match status" value="1"/>
</dbReference>
<name>W4G665_APHAT</name>
<evidence type="ECO:0000256" key="6">
    <source>
        <dbReference type="ARBA" id="ARBA00022989"/>
    </source>
</evidence>
<dbReference type="GO" id="GO:0016020">
    <property type="term" value="C:membrane"/>
    <property type="evidence" value="ECO:0007669"/>
    <property type="project" value="InterPro"/>
</dbReference>
<accession>W4G665</accession>
<dbReference type="GO" id="GO:0042626">
    <property type="term" value="F:ATPase-coupled transmembrane transporter activity"/>
    <property type="evidence" value="ECO:0007669"/>
    <property type="project" value="TreeGrafter"/>
</dbReference>
<evidence type="ECO:0000256" key="3">
    <source>
        <dbReference type="ARBA" id="ARBA00022737"/>
    </source>
</evidence>
<protein>
    <submittedName>
        <fullName evidence="9">Uncharacterized protein</fullName>
    </submittedName>
</protein>